<reference evidence="3" key="1">
    <citation type="journal article" date="2005" name="Nature">
        <title>The map-based sequence of the rice genome.</title>
        <authorList>
            <consortium name="International rice genome sequencing project (IRGSP)"/>
            <person name="Matsumoto T."/>
            <person name="Wu J."/>
            <person name="Kanamori H."/>
            <person name="Katayose Y."/>
            <person name="Fujisawa M."/>
            <person name="Namiki N."/>
            <person name="Mizuno H."/>
            <person name="Yamamoto K."/>
            <person name="Antonio B.A."/>
            <person name="Baba T."/>
            <person name="Sakata K."/>
            <person name="Nagamura Y."/>
            <person name="Aoki H."/>
            <person name="Arikawa K."/>
            <person name="Arita K."/>
            <person name="Bito T."/>
            <person name="Chiden Y."/>
            <person name="Fujitsuka N."/>
            <person name="Fukunaka R."/>
            <person name="Hamada M."/>
            <person name="Harada C."/>
            <person name="Hayashi A."/>
            <person name="Hijishita S."/>
            <person name="Honda M."/>
            <person name="Hosokawa S."/>
            <person name="Ichikawa Y."/>
            <person name="Idonuma A."/>
            <person name="Iijima M."/>
            <person name="Ikeda M."/>
            <person name="Ikeno M."/>
            <person name="Ito K."/>
            <person name="Ito S."/>
            <person name="Ito T."/>
            <person name="Ito Y."/>
            <person name="Ito Y."/>
            <person name="Iwabuchi A."/>
            <person name="Kamiya K."/>
            <person name="Karasawa W."/>
            <person name="Kurita K."/>
            <person name="Katagiri S."/>
            <person name="Kikuta A."/>
            <person name="Kobayashi H."/>
            <person name="Kobayashi N."/>
            <person name="Machita K."/>
            <person name="Maehara T."/>
            <person name="Masukawa M."/>
            <person name="Mizubayashi T."/>
            <person name="Mukai Y."/>
            <person name="Nagasaki H."/>
            <person name="Nagata Y."/>
            <person name="Naito S."/>
            <person name="Nakashima M."/>
            <person name="Nakama Y."/>
            <person name="Nakamichi Y."/>
            <person name="Nakamura M."/>
            <person name="Meguro A."/>
            <person name="Negishi M."/>
            <person name="Ohta I."/>
            <person name="Ohta T."/>
            <person name="Okamoto M."/>
            <person name="Ono N."/>
            <person name="Saji S."/>
            <person name="Sakaguchi M."/>
            <person name="Sakai K."/>
            <person name="Shibata M."/>
            <person name="Shimokawa T."/>
            <person name="Song J."/>
            <person name="Takazaki Y."/>
            <person name="Terasawa K."/>
            <person name="Tsugane M."/>
            <person name="Tsuji K."/>
            <person name="Ueda S."/>
            <person name="Waki K."/>
            <person name="Yamagata H."/>
            <person name="Yamamoto M."/>
            <person name="Yamamoto S."/>
            <person name="Yamane H."/>
            <person name="Yoshiki S."/>
            <person name="Yoshihara R."/>
            <person name="Yukawa K."/>
            <person name="Zhong H."/>
            <person name="Yano M."/>
            <person name="Yuan Q."/>
            <person name="Ouyang S."/>
            <person name="Liu J."/>
            <person name="Jones K.M."/>
            <person name="Gansberger K."/>
            <person name="Moffat K."/>
            <person name="Hill J."/>
            <person name="Bera J."/>
            <person name="Fadrosh D."/>
            <person name="Jin S."/>
            <person name="Johri S."/>
            <person name="Kim M."/>
            <person name="Overton L."/>
            <person name="Reardon M."/>
            <person name="Tsitrin T."/>
            <person name="Vuong H."/>
            <person name="Weaver B."/>
            <person name="Ciecko A."/>
            <person name="Tallon L."/>
            <person name="Jackson J."/>
            <person name="Pai G."/>
            <person name="Aken S.V."/>
            <person name="Utterback T."/>
            <person name="Reidmuller S."/>
            <person name="Feldblyum T."/>
            <person name="Hsiao J."/>
            <person name="Zismann V."/>
            <person name="Iobst S."/>
            <person name="de Vazeille A.R."/>
            <person name="Buell C.R."/>
            <person name="Ying K."/>
            <person name="Li Y."/>
            <person name="Lu T."/>
            <person name="Huang Y."/>
            <person name="Zhao Q."/>
            <person name="Feng Q."/>
            <person name="Zhang L."/>
            <person name="Zhu J."/>
            <person name="Weng Q."/>
            <person name="Mu J."/>
            <person name="Lu Y."/>
            <person name="Fan D."/>
            <person name="Liu Y."/>
            <person name="Guan J."/>
            <person name="Zhang Y."/>
            <person name="Yu S."/>
            <person name="Liu X."/>
            <person name="Zhang Y."/>
            <person name="Hong G."/>
            <person name="Han B."/>
            <person name="Choisne N."/>
            <person name="Demange N."/>
            <person name="Orjeda G."/>
            <person name="Samain S."/>
            <person name="Cattolico L."/>
            <person name="Pelletier E."/>
            <person name="Couloux A."/>
            <person name="Segurens B."/>
            <person name="Wincker P."/>
            <person name="D'Hont A."/>
            <person name="Scarpelli C."/>
            <person name="Weissenbach J."/>
            <person name="Salanoubat M."/>
            <person name="Quetier F."/>
            <person name="Yu Y."/>
            <person name="Kim H.R."/>
            <person name="Rambo T."/>
            <person name="Currie J."/>
            <person name="Collura K."/>
            <person name="Luo M."/>
            <person name="Yang T."/>
            <person name="Ammiraju J.S.S."/>
            <person name="Engler F."/>
            <person name="Soderlund C."/>
            <person name="Wing R.A."/>
            <person name="Palmer L.E."/>
            <person name="de la Bastide M."/>
            <person name="Spiegel L."/>
            <person name="Nascimento L."/>
            <person name="Zutavern T."/>
            <person name="O'Shaughnessy A."/>
            <person name="Dike S."/>
            <person name="Dedhia N."/>
            <person name="Preston R."/>
            <person name="Balija V."/>
            <person name="McCombie W.R."/>
            <person name="Chow T."/>
            <person name="Chen H."/>
            <person name="Chung M."/>
            <person name="Chen C."/>
            <person name="Shaw J."/>
            <person name="Wu H."/>
            <person name="Hsiao K."/>
            <person name="Chao Y."/>
            <person name="Chu M."/>
            <person name="Cheng C."/>
            <person name="Hour A."/>
            <person name="Lee P."/>
            <person name="Lin S."/>
            <person name="Lin Y."/>
            <person name="Liou J."/>
            <person name="Liu S."/>
            <person name="Hsing Y."/>
            <person name="Raghuvanshi S."/>
            <person name="Mohanty A."/>
            <person name="Bharti A.K."/>
            <person name="Gaur A."/>
            <person name="Gupta V."/>
            <person name="Kumar D."/>
            <person name="Ravi V."/>
            <person name="Vij S."/>
            <person name="Kapur A."/>
            <person name="Khurana P."/>
            <person name="Khurana P."/>
            <person name="Khurana J.P."/>
            <person name="Tyagi A.K."/>
            <person name="Gaikwad K."/>
            <person name="Singh A."/>
            <person name="Dalal V."/>
            <person name="Srivastava S."/>
            <person name="Dixit A."/>
            <person name="Pal A.K."/>
            <person name="Ghazi I.A."/>
            <person name="Yadav M."/>
            <person name="Pandit A."/>
            <person name="Bhargava A."/>
            <person name="Sureshbabu K."/>
            <person name="Batra K."/>
            <person name="Sharma T.R."/>
            <person name="Mohapatra T."/>
            <person name="Singh N.K."/>
            <person name="Messing J."/>
            <person name="Nelson A.B."/>
            <person name="Fuks G."/>
            <person name="Kavchok S."/>
            <person name="Keizer G."/>
            <person name="Linton E."/>
            <person name="Llaca V."/>
            <person name="Song R."/>
            <person name="Tanyolac B."/>
            <person name="Young S."/>
            <person name="Ho-Il K."/>
            <person name="Hahn J.H."/>
            <person name="Sangsakoo G."/>
            <person name="Vanavichit A."/>
            <person name="de Mattos Luiz.A.T."/>
            <person name="Zimmer P.D."/>
            <person name="Malone G."/>
            <person name="Dellagostin O."/>
            <person name="de Oliveira A.C."/>
            <person name="Bevan M."/>
            <person name="Bancroft I."/>
            <person name="Minx P."/>
            <person name="Cordum H."/>
            <person name="Wilson R."/>
            <person name="Cheng Z."/>
            <person name="Jin W."/>
            <person name="Jiang J."/>
            <person name="Leong S.A."/>
            <person name="Iwama H."/>
            <person name="Gojobori T."/>
            <person name="Itoh T."/>
            <person name="Niimura Y."/>
            <person name="Fujii Y."/>
            <person name="Habara T."/>
            <person name="Sakai H."/>
            <person name="Sato Y."/>
            <person name="Wilson G."/>
            <person name="Kumar K."/>
            <person name="McCouch S."/>
            <person name="Juretic N."/>
            <person name="Hoen D."/>
            <person name="Wright S."/>
            <person name="Bruskiewich R."/>
            <person name="Bureau T."/>
            <person name="Miyao A."/>
            <person name="Hirochika H."/>
            <person name="Nishikawa T."/>
            <person name="Kadowaki K."/>
            <person name="Sugiura M."/>
            <person name="Burr B."/>
            <person name="Sasaki T."/>
        </authorList>
    </citation>
    <scope>NUCLEOTIDE SEQUENCE [LARGE SCALE GENOMIC DNA]</scope>
    <source>
        <strain evidence="3">cv. Nipponbare</strain>
    </source>
</reference>
<evidence type="ECO:0000256" key="1">
    <source>
        <dbReference type="SAM" id="MobiDB-lite"/>
    </source>
</evidence>
<reference evidence="2 3" key="3">
    <citation type="journal article" date="2013" name="Rice">
        <title>Improvement of the Oryza sativa Nipponbare reference genome using next generation sequence and optical map data.</title>
        <authorList>
            <person name="Kawahara Y."/>
            <person name="de la Bastide M."/>
            <person name="Hamilton J.P."/>
            <person name="Kanamori H."/>
            <person name="McCombie W.R."/>
            <person name="Ouyang S."/>
            <person name="Schwartz D.C."/>
            <person name="Tanaka T."/>
            <person name="Wu J."/>
            <person name="Zhou S."/>
            <person name="Childs K.L."/>
            <person name="Davidson R.M."/>
            <person name="Lin H."/>
            <person name="Quesada-Ocampo L."/>
            <person name="Vaillancourt B."/>
            <person name="Sakai H."/>
            <person name="Lee S.S."/>
            <person name="Kim J."/>
            <person name="Numa H."/>
            <person name="Itoh T."/>
            <person name="Buell C.R."/>
            <person name="Matsumoto T."/>
        </authorList>
    </citation>
    <scope>NUCLEOTIDE SEQUENCE [LARGE SCALE GENOMIC DNA]</scope>
    <source>
        <strain evidence="3">cv. Nipponbare</strain>
    </source>
</reference>
<organism evidence="2 3">
    <name type="scientific">Oryza sativa subsp. japonica</name>
    <name type="common">Rice</name>
    <dbReference type="NCBI Taxonomy" id="39947"/>
    <lineage>
        <taxon>Eukaryota</taxon>
        <taxon>Viridiplantae</taxon>
        <taxon>Streptophyta</taxon>
        <taxon>Embryophyta</taxon>
        <taxon>Tracheophyta</taxon>
        <taxon>Spermatophyta</taxon>
        <taxon>Magnoliopsida</taxon>
        <taxon>Liliopsida</taxon>
        <taxon>Poales</taxon>
        <taxon>Poaceae</taxon>
        <taxon>BOP clade</taxon>
        <taxon>Oryzoideae</taxon>
        <taxon>Oryzeae</taxon>
        <taxon>Oryzinae</taxon>
        <taxon>Oryza</taxon>
        <taxon>Oryza sativa</taxon>
    </lineage>
</organism>
<feature type="region of interest" description="Disordered" evidence="1">
    <location>
        <begin position="40"/>
        <end position="59"/>
    </location>
</feature>
<evidence type="ECO:0000313" key="2">
    <source>
        <dbReference type="EMBL" id="BAS74835.1"/>
    </source>
</evidence>
<dbReference type="PaxDb" id="39947-A0A0P0V9D5"/>
<dbReference type="EMBL" id="AP014957">
    <property type="protein sequence ID" value="BAS74835.1"/>
    <property type="molecule type" value="Genomic_DNA"/>
</dbReference>
<evidence type="ECO:0000313" key="3">
    <source>
        <dbReference type="Proteomes" id="UP000059680"/>
    </source>
</evidence>
<name>A0A0P0V9D5_ORYSJ</name>
<feature type="compositionally biased region" description="Basic residues" evidence="1">
    <location>
        <begin position="40"/>
        <end position="54"/>
    </location>
</feature>
<dbReference type="Gramene" id="Os01t0805975-01">
    <property type="protein sequence ID" value="Os01t0805975-01"/>
    <property type="gene ID" value="Os01g0805975"/>
</dbReference>
<keyword evidence="3" id="KW-1185">Reference proteome</keyword>
<protein>
    <submittedName>
        <fullName evidence="2">Os01g0805975 protein</fullName>
    </submittedName>
</protein>
<dbReference type="AlphaFoldDB" id="A0A0P0V9D5"/>
<accession>A0A0P0V9D5</accession>
<proteinExistence type="predicted"/>
<reference evidence="2 3" key="2">
    <citation type="journal article" date="2013" name="Plant Cell Physiol.">
        <title>Rice Annotation Project Database (RAP-DB): an integrative and interactive database for rice genomics.</title>
        <authorList>
            <person name="Sakai H."/>
            <person name="Lee S.S."/>
            <person name="Tanaka T."/>
            <person name="Numa H."/>
            <person name="Kim J."/>
            <person name="Kawahara Y."/>
            <person name="Wakimoto H."/>
            <person name="Yang C.C."/>
            <person name="Iwamoto M."/>
            <person name="Abe T."/>
            <person name="Yamada Y."/>
            <person name="Muto A."/>
            <person name="Inokuchi H."/>
            <person name="Ikemura T."/>
            <person name="Matsumoto T."/>
            <person name="Sasaki T."/>
            <person name="Itoh T."/>
        </authorList>
    </citation>
    <scope>NUCLEOTIDE SEQUENCE [LARGE SCALE GENOMIC DNA]</scope>
    <source>
        <strain evidence="3">cv. Nipponbare</strain>
    </source>
</reference>
<dbReference type="InParanoid" id="A0A0P0V9D5"/>
<sequence length="74" mass="8746">MRPYGPDVNGFKEGPALQALTCQMKKKEIYKIHVIAKHERNRRSTKITKKKKPAKEKQAEQPIDLLWKLANYRR</sequence>
<gene>
    <name evidence="2" type="ordered locus">Os01g0805975</name>
    <name evidence="2" type="ORF">OSNPB_010805975</name>
</gene>
<dbReference type="Proteomes" id="UP000059680">
    <property type="component" value="Chromosome 1"/>
</dbReference>